<sequence length="132" mass="15145">MKKILRMIIFSGVAIFLTALWNKGFVIKQDPMIYLKTALLIAAVYYLVLPISKLILLPLNIISLGLVSVIFYSVVLFFLFDRFNLITVKEWTFSGLKFFSLVVNEMKISRTLNIFISSFSISTIINLLEKII</sequence>
<keyword evidence="1" id="KW-1133">Transmembrane helix</keyword>
<dbReference type="AlphaFoldDB" id="A0A2H0C240"/>
<gene>
    <name evidence="2" type="ORF">COW97_00465</name>
</gene>
<feature type="transmembrane region" description="Helical" evidence="1">
    <location>
        <begin position="7"/>
        <end position="27"/>
    </location>
</feature>
<reference evidence="2 3" key="1">
    <citation type="submission" date="2017-09" db="EMBL/GenBank/DDBJ databases">
        <title>Depth-based differentiation of microbial function through sediment-hosted aquifers and enrichment of novel symbionts in the deep terrestrial subsurface.</title>
        <authorList>
            <person name="Probst A.J."/>
            <person name="Ladd B."/>
            <person name="Jarett J.K."/>
            <person name="Geller-Mcgrath D.E."/>
            <person name="Sieber C.M."/>
            <person name="Emerson J.B."/>
            <person name="Anantharaman K."/>
            <person name="Thomas B.C."/>
            <person name="Malmstrom R."/>
            <person name="Stieglmeier M."/>
            <person name="Klingl A."/>
            <person name="Woyke T."/>
            <person name="Ryan C.M."/>
            <person name="Banfield J.F."/>
        </authorList>
    </citation>
    <scope>NUCLEOTIDE SEQUENCE [LARGE SCALE GENOMIC DNA]</scope>
    <source>
        <strain evidence="2">CG22_combo_CG10-13_8_21_14_all_34_12</strain>
    </source>
</reference>
<evidence type="ECO:0000313" key="2">
    <source>
        <dbReference type="EMBL" id="PIP63819.1"/>
    </source>
</evidence>
<keyword evidence="1" id="KW-0472">Membrane</keyword>
<dbReference type="EMBL" id="PCTC01000011">
    <property type="protein sequence ID" value="PIP63819.1"/>
    <property type="molecule type" value="Genomic_DNA"/>
</dbReference>
<protein>
    <submittedName>
        <fullName evidence="2">Uncharacterized protein</fullName>
    </submittedName>
</protein>
<feature type="transmembrane region" description="Helical" evidence="1">
    <location>
        <begin position="33"/>
        <end position="49"/>
    </location>
</feature>
<dbReference type="Proteomes" id="UP000229699">
    <property type="component" value="Unassembled WGS sequence"/>
</dbReference>
<name>A0A2H0C240_9BACT</name>
<evidence type="ECO:0000256" key="1">
    <source>
        <dbReference type="SAM" id="Phobius"/>
    </source>
</evidence>
<accession>A0A2H0C240</accession>
<feature type="transmembrane region" description="Helical" evidence="1">
    <location>
        <begin position="61"/>
        <end position="80"/>
    </location>
</feature>
<comment type="caution">
    <text evidence="2">The sequence shown here is derived from an EMBL/GenBank/DDBJ whole genome shotgun (WGS) entry which is preliminary data.</text>
</comment>
<keyword evidence="1" id="KW-0812">Transmembrane</keyword>
<proteinExistence type="predicted"/>
<evidence type="ECO:0000313" key="3">
    <source>
        <dbReference type="Proteomes" id="UP000229699"/>
    </source>
</evidence>
<organism evidence="2 3">
    <name type="scientific">Candidatus Roizmanbacteria bacterium CG22_combo_CG10-13_8_21_14_all_34_12</name>
    <dbReference type="NCBI Taxonomy" id="1974860"/>
    <lineage>
        <taxon>Bacteria</taxon>
        <taxon>Candidatus Roizmaniibacteriota</taxon>
    </lineage>
</organism>